<dbReference type="EMBL" id="CP029462">
    <property type="protein sequence ID" value="AXL20323.1"/>
    <property type="molecule type" value="Genomic_DNA"/>
</dbReference>
<reference evidence="2 3" key="1">
    <citation type="submission" date="2018-05" db="EMBL/GenBank/DDBJ databases">
        <title>Complete genome sequence of Megasphaera sp. AJH120T, isolated from the ceca of a chicken.</title>
        <authorList>
            <person name="Maki J."/>
            <person name="Looft T."/>
        </authorList>
    </citation>
    <scope>NUCLEOTIDE SEQUENCE [LARGE SCALE GENOMIC DNA]</scope>
    <source>
        <strain evidence="2 3">AJH120</strain>
    </source>
</reference>
<protein>
    <submittedName>
        <fullName evidence="2">Uncharacterized protein</fullName>
    </submittedName>
</protein>
<dbReference type="Proteomes" id="UP000254337">
    <property type="component" value="Chromosome"/>
</dbReference>
<accession>A0A346AWT0</accession>
<evidence type="ECO:0000313" key="2">
    <source>
        <dbReference type="EMBL" id="AXL20323.1"/>
    </source>
</evidence>
<organism evidence="2 3">
    <name type="scientific">Megasphaera stantonii</name>
    <dbReference type="NCBI Taxonomy" id="2144175"/>
    <lineage>
        <taxon>Bacteria</taxon>
        <taxon>Bacillati</taxon>
        <taxon>Bacillota</taxon>
        <taxon>Negativicutes</taxon>
        <taxon>Veillonellales</taxon>
        <taxon>Veillonellaceae</taxon>
        <taxon>Megasphaera</taxon>
    </lineage>
</organism>
<feature type="coiled-coil region" evidence="1">
    <location>
        <begin position="110"/>
        <end position="137"/>
    </location>
</feature>
<gene>
    <name evidence="2" type="ORF">DKB62_01345</name>
</gene>
<dbReference type="KEGG" id="meg:DKB62_01345"/>
<evidence type="ECO:0000313" key="3">
    <source>
        <dbReference type="Proteomes" id="UP000254337"/>
    </source>
</evidence>
<keyword evidence="3" id="KW-1185">Reference proteome</keyword>
<dbReference type="RefSeq" id="WP_107195977.1">
    <property type="nucleotide sequence ID" value="NZ_CP029462.1"/>
</dbReference>
<dbReference type="AlphaFoldDB" id="A0A346AWT0"/>
<proteinExistence type="predicted"/>
<keyword evidence="1" id="KW-0175">Coiled coil</keyword>
<sequence length="170" mass="20413">MTEKEQILQNMIDFYEDILPVYDKIAEAIKAFNGKVCNKKFFEAICSINAYTRKNRKVFIQYDKTTYAIIVAESIYLHHAKYLSSSADPERDNLLIRKEKSFRIVSDGWIQMIQKRKNNLQEEIERLKYDLLNVEEKTQKVRQMRAEIERMIYGFSDTTRSIYWEDLMRD</sequence>
<name>A0A346AWT0_9FIRM</name>
<evidence type="ECO:0000256" key="1">
    <source>
        <dbReference type="SAM" id="Coils"/>
    </source>
</evidence>